<name>A0AAV4A9T1_9GAST</name>
<evidence type="ECO:0000256" key="1">
    <source>
        <dbReference type="SAM" id="MobiDB-lite"/>
    </source>
</evidence>
<evidence type="ECO:0000313" key="2">
    <source>
        <dbReference type="EMBL" id="GFO03513.1"/>
    </source>
</evidence>
<accession>A0AAV4A9T1</accession>
<sequence>MPRKTQRSSSGQFGTLKLASRTQMVSHDRGFSHSNGVGGTVDNESALRSAGILLSWVRSPSPTPWPEGGPESLRSPDCGHSIHKTKSKHLT</sequence>
<feature type="region of interest" description="Disordered" evidence="1">
    <location>
        <begin position="57"/>
        <end position="91"/>
    </location>
</feature>
<organism evidence="2 3">
    <name type="scientific">Plakobranchus ocellatus</name>
    <dbReference type="NCBI Taxonomy" id="259542"/>
    <lineage>
        <taxon>Eukaryota</taxon>
        <taxon>Metazoa</taxon>
        <taxon>Spiralia</taxon>
        <taxon>Lophotrochozoa</taxon>
        <taxon>Mollusca</taxon>
        <taxon>Gastropoda</taxon>
        <taxon>Heterobranchia</taxon>
        <taxon>Euthyneura</taxon>
        <taxon>Panpulmonata</taxon>
        <taxon>Sacoglossa</taxon>
        <taxon>Placobranchoidea</taxon>
        <taxon>Plakobranchidae</taxon>
        <taxon>Plakobranchus</taxon>
    </lineage>
</organism>
<feature type="compositionally biased region" description="Basic residues" evidence="1">
    <location>
        <begin position="81"/>
        <end position="91"/>
    </location>
</feature>
<dbReference type="Proteomes" id="UP000735302">
    <property type="component" value="Unassembled WGS sequence"/>
</dbReference>
<feature type="region of interest" description="Disordered" evidence="1">
    <location>
        <begin position="1"/>
        <end position="43"/>
    </location>
</feature>
<comment type="caution">
    <text evidence="2">The sequence shown here is derived from an EMBL/GenBank/DDBJ whole genome shotgun (WGS) entry which is preliminary data.</text>
</comment>
<gene>
    <name evidence="2" type="ORF">PoB_003001800</name>
</gene>
<dbReference type="AlphaFoldDB" id="A0AAV4A9T1"/>
<protein>
    <submittedName>
        <fullName evidence="2">Uncharacterized protein</fullName>
    </submittedName>
</protein>
<evidence type="ECO:0000313" key="3">
    <source>
        <dbReference type="Proteomes" id="UP000735302"/>
    </source>
</evidence>
<reference evidence="2 3" key="1">
    <citation type="journal article" date="2021" name="Elife">
        <title>Chloroplast acquisition without the gene transfer in kleptoplastic sea slugs, Plakobranchus ocellatus.</title>
        <authorList>
            <person name="Maeda T."/>
            <person name="Takahashi S."/>
            <person name="Yoshida T."/>
            <person name="Shimamura S."/>
            <person name="Takaki Y."/>
            <person name="Nagai Y."/>
            <person name="Toyoda A."/>
            <person name="Suzuki Y."/>
            <person name="Arimoto A."/>
            <person name="Ishii H."/>
            <person name="Satoh N."/>
            <person name="Nishiyama T."/>
            <person name="Hasebe M."/>
            <person name="Maruyama T."/>
            <person name="Minagawa J."/>
            <person name="Obokata J."/>
            <person name="Shigenobu S."/>
        </authorList>
    </citation>
    <scope>NUCLEOTIDE SEQUENCE [LARGE SCALE GENOMIC DNA]</scope>
</reference>
<proteinExistence type="predicted"/>
<keyword evidence="3" id="KW-1185">Reference proteome</keyword>
<dbReference type="EMBL" id="BLXT01003727">
    <property type="protein sequence ID" value="GFO03513.1"/>
    <property type="molecule type" value="Genomic_DNA"/>
</dbReference>